<keyword evidence="15" id="KW-1185">Reference proteome</keyword>
<comment type="function">
    <text evidence="13">Required for the formation of a threonylcarbamoyl group on adenosine at position 37 (t(6)A37) in tRNAs that read codons beginning with adenine.</text>
</comment>
<evidence type="ECO:0000256" key="5">
    <source>
        <dbReference type="ARBA" id="ARBA00022490"/>
    </source>
</evidence>
<dbReference type="Pfam" id="PF01300">
    <property type="entry name" value="Sua5_yciO_yrdC"/>
    <property type="match status" value="1"/>
</dbReference>
<name>A0A399G3U8_9ACTN</name>
<dbReference type="Gene3D" id="3.90.870.10">
    <property type="entry name" value="DHBP synthase"/>
    <property type="match status" value="1"/>
</dbReference>
<keyword evidence="5 13" id="KW-0963">Cytoplasm</keyword>
<dbReference type="InterPro" id="IPR010923">
    <property type="entry name" value="T(6)A37_SUA5"/>
</dbReference>
<dbReference type="InterPro" id="IPR038385">
    <property type="entry name" value="Sua5/YwlC_C"/>
</dbReference>
<comment type="similarity">
    <text evidence="2 13">Belongs to the SUA5 family.</text>
</comment>
<evidence type="ECO:0000256" key="11">
    <source>
        <dbReference type="ARBA" id="ARBA00029774"/>
    </source>
</evidence>
<dbReference type="AlphaFoldDB" id="A0A399G3U8"/>
<dbReference type="RefSeq" id="WP_068692828.1">
    <property type="nucleotide sequence ID" value="NZ_CP063196.1"/>
</dbReference>
<dbReference type="PANTHER" id="PTHR17490:SF16">
    <property type="entry name" value="THREONYLCARBAMOYL-AMP SYNTHASE"/>
    <property type="match status" value="1"/>
</dbReference>
<dbReference type="InterPro" id="IPR006070">
    <property type="entry name" value="Sua5-like_dom"/>
</dbReference>
<dbReference type="PROSITE" id="PS51163">
    <property type="entry name" value="YRDC"/>
    <property type="match status" value="1"/>
</dbReference>
<evidence type="ECO:0000256" key="10">
    <source>
        <dbReference type="ARBA" id="ARBA00022840"/>
    </source>
</evidence>
<evidence type="ECO:0000256" key="9">
    <source>
        <dbReference type="ARBA" id="ARBA00022741"/>
    </source>
</evidence>
<reference evidence="14" key="1">
    <citation type="submission" date="2020-10" db="EMBL/GenBank/DDBJ databases">
        <title>De novo genome project of the cellulose decomposer Thermobifida halotolerans type strain.</title>
        <authorList>
            <person name="Nagy I."/>
            <person name="Horvath B."/>
            <person name="Kukolya J."/>
            <person name="Nagy I."/>
            <person name="Orsini M."/>
        </authorList>
    </citation>
    <scope>NUCLEOTIDE SEQUENCE</scope>
    <source>
        <strain evidence="14">DSM 44931</strain>
    </source>
</reference>
<dbReference type="GO" id="GO:0005737">
    <property type="term" value="C:cytoplasm"/>
    <property type="evidence" value="ECO:0007669"/>
    <property type="project" value="UniProtKB-SubCell"/>
</dbReference>
<dbReference type="NCBIfam" id="TIGR00057">
    <property type="entry name" value="L-threonylcarbamoyladenylate synthase"/>
    <property type="match status" value="1"/>
</dbReference>
<evidence type="ECO:0000256" key="6">
    <source>
        <dbReference type="ARBA" id="ARBA00022679"/>
    </source>
</evidence>
<evidence type="ECO:0000313" key="14">
    <source>
        <dbReference type="EMBL" id="UOE21754.1"/>
    </source>
</evidence>
<dbReference type="GO" id="GO:0061710">
    <property type="term" value="F:L-threonylcarbamoyladenylate synthase"/>
    <property type="evidence" value="ECO:0007669"/>
    <property type="project" value="UniProtKB-EC"/>
</dbReference>
<protein>
    <recommendedName>
        <fullName evidence="4 13">Threonylcarbamoyl-AMP synthase</fullName>
        <shortName evidence="13">TC-AMP synthase</shortName>
        <ecNumber evidence="3 13">2.7.7.87</ecNumber>
    </recommendedName>
    <alternativeName>
        <fullName evidence="11 13">L-threonylcarbamoyladenylate synthase</fullName>
    </alternativeName>
</protein>
<comment type="catalytic activity">
    <reaction evidence="12 13">
        <text>L-threonine + hydrogencarbonate + ATP = L-threonylcarbamoyladenylate + diphosphate + H2O</text>
        <dbReference type="Rhea" id="RHEA:36407"/>
        <dbReference type="ChEBI" id="CHEBI:15377"/>
        <dbReference type="ChEBI" id="CHEBI:17544"/>
        <dbReference type="ChEBI" id="CHEBI:30616"/>
        <dbReference type="ChEBI" id="CHEBI:33019"/>
        <dbReference type="ChEBI" id="CHEBI:57926"/>
        <dbReference type="ChEBI" id="CHEBI:73682"/>
        <dbReference type="EC" id="2.7.7.87"/>
    </reaction>
</comment>
<organism evidence="14 15">
    <name type="scientific">Thermobifida halotolerans</name>
    <dbReference type="NCBI Taxonomy" id="483545"/>
    <lineage>
        <taxon>Bacteria</taxon>
        <taxon>Bacillati</taxon>
        <taxon>Actinomycetota</taxon>
        <taxon>Actinomycetes</taxon>
        <taxon>Streptosporangiales</taxon>
        <taxon>Nocardiopsidaceae</taxon>
        <taxon>Thermobifida</taxon>
    </lineage>
</organism>
<keyword evidence="6 13" id="KW-0808">Transferase</keyword>
<dbReference type="OrthoDB" id="9814580at2"/>
<dbReference type="KEGG" id="thao:NI17_012015"/>
<dbReference type="InterPro" id="IPR050156">
    <property type="entry name" value="TC-AMP_synthase_SUA5"/>
</dbReference>
<dbReference type="EMBL" id="CP063196">
    <property type="protein sequence ID" value="UOE21754.1"/>
    <property type="molecule type" value="Genomic_DNA"/>
</dbReference>
<accession>A0A399G3U8</accession>
<dbReference type="Gene3D" id="3.40.50.11030">
    <property type="entry name" value="Threonylcarbamoyl-AMP synthase, C-terminal domain"/>
    <property type="match status" value="1"/>
</dbReference>
<dbReference type="GO" id="GO:0003725">
    <property type="term" value="F:double-stranded RNA binding"/>
    <property type="evidence" value="ECO:0007669"/>
    <property type="project" value="UniProtKB-UniRule"/>
</dbReference>
<keyword evidence="7 13" id="KW-0819">tRNA processing</keyword>
<dbReference type="Proteomes" id="UP000265719">
    <property type="component" value="Chromosome"/>
</dbReference>
<dbReference type="GO" id="GO:0008033">
    <property type="term" value="P:tRNA processing"/>
    <property type="evidence" value="ECO:0007669"/>
    <property type="project" value="UniProtKB-KW"/>
</dbReference>
<comment type="subcellular location">
    <subcellularLocation>
        <location evidence="1 13">Cytoplasm</location>
    </subcellularLocation>
</comment>
<evidence type="ECO:0000256" key="1">
    <source>
        <dbReference type="ARBA" id="ARBA00004496"/>
    </source>
</evidence>
<dbReference type="FunFam" id="3.90.870.10:FF:000009">
    <property type="entry name" value="Threonylcarbamoyl-AMP synthase, putative"/>
    <property type="match status" value="1"/>
</dbReference>
<keyword evidence="8 13" id="KW-0548">Nucleotidyltransferase</keyword>
<dbReference type="SUPFAM" id="SSF55821">
    <property type="entry name" value="YrdC/RibB"/>
    <property type="match status" value="1"/>
</dbReference>
<dbReference type="GO" id="GO:0000049">
    <property type="term" value="F:tRNA binding"/>
    <property type="evidence" value="ECO:0007669"/>
    <property type="project" value="TreeGrafter"/>
</dbReference>
<proteinExistence type="inferred from homology"/>
<dbReference type="InterPro" id="IPR017945">
    <property type="entry name" value="DHBP_synth_RibB-like_a/b_dom"/>
</dbReference>
<dbReference type="GO" id="GO:0006450">
    <property type="term" value="P:regulation of translational fidelity"/>
    <property type="evidence" value="ECO:0007669"/>
    <property type="project" value="TreeGrafter"/>
</dbReference>
<evidence type="ECO:0000256" key="2">
    <source>
        <dbReference type="ARBA" id="ARBA00007663"/>
    </source>
</evidence>
<evidence type="ECO:0000256" key="7">
    <source>
        <dbReference type="ARBA" id="ARBA00022694"/>
    </source>
</evidence>
<evidence type="ECO:0000256" key="12">
    <source>
        <dbReference type="ARBA" id="ARBA00048366"/>
    </source>
</evidence>
<keyword evidence="9 13" id="KW-0547">Nucleotide-binding</keyword>
<dbReference type="InterPro" id="IPR005145">
    <property type="entry name" value="Sua5_C"/>
</dbReference>
<dbReference type="Pfam" id="PF03481">
    <property type="entry name" value="Sua5_C"/>
    <property type="match status" value="1"/>
</dbReference>
<evidence type="ECO:0000256" key="3">
    <source>
        <dbReference type="ARBA" id="ARBA00012584"/>
    </source>
</evidence>
<evidence type="ECO:0000256" key="13">
    <source>
        <dbReference type="PIRNR" id="PIRNR004930"/>
    </source>
</evidence>
<evidence type="ECO:0000256" key="8">
    <source>
        <dbReference type="ARBA" id="ARBA00022695"/>
    </source>
</evidence>
<sequence>MGDSVATGRPSVLAVSEEALERAARVLRGGGLVAFPTETVYGLGADAANPSAVARIFAAKGRPADHPLIVHVASAATARDWAASFPESARALADAFWPGPLTMVLPRSERVPDAVTGGRPTVGLRVPDQPVARALLERFGGGVAAPSANRFGRVSPTTAAHVAADLGERVDLVVDGGPCAVGVESTIVEIDGDRLAVLRTGAVTADDIAAVTGLPVAATPTGPARAPGMLAAHYAPRARVVLAEAPEAAETVARWVEKGHQVAVLAEVLPADLPGEALPLAAVGSARDYARVLYQRLRDVDAAGADVVVAVPPAPVGIGLAVRDRLLRASRSH</sequence>
<dbReference type="PIRSF" id="PIRSF004930">
    <property type="entry name" value="Tln_factor_SUA5"/>
    <property type="match status" value="1"/>
</dbReference>
<evidence type="ECO:0000256" key="4">
    <source>
        <dbReference type="ARBA" id="ARBA00015492"/>
    </source>
</evidence>
<evidence type="ECO:0000313" key="15">
    <source>
        <dbReference type="Proteomes" id="UP000265719"/>
    </source>
</evidence>
<dbReference type="EC" id="2.7.7.87" evidence="3 13"/>
<dbReference type="GO" id="GO:0005524">
    <property type="term" value="F:ATP binding"/>
    <property type="evidence" value="ECO:0007669"/>
    <property type="project" value="UniProtKB-UniRule"/>
</dbReference>
<dbReference type="PANTHER" id="PTHR17490">
    <property type="entry name" value="SUA5"/>
    <property type="match status" value="1"/>
</dbReference>
<keyword evidence="10 13" id="KW-0067">ATP-binding</keyword>
<gene>
    <name evidence="14" type="ORF">NI17_012015</name>
</gene>